<evidence type="ECO:0000256" key="1">
    <source>
        <dbReference type="ARBA" id="ARBA00022649"/>
    </source>
</evidence>
<comment type="caution">
    <text evidence="2">The sequence shown here is derived from an EMBL/GenBank/DDBJ whole genome shotgun (WGS) entry which is preliminary data.</text>
</comment>
<organism evidence="2 3">
    <name type="scientific">Geothermobacter hydrogeniphilus</name>
    <dbReference type="NCBI Taxonomy" id="1969733"/>
    <lineage>
        <taxon>Bacteria</taxon>
        <taxon>Pseudomonadati</taxon>
        <taxon>Thermodesulfobacteriota</taxon>
        <taxon>Desulfuromonadia</taxon>
        <taxon>Desulfuromonadales</taxon>
        <taxon>Geothermobacteraceae</taxon>
        <taxon>Geothermobacter</taxon>
    </lineage>
</organism>
<dbReference type="Pfam" id="PF07362">
    <property type="entry name" value="CcdA"/>
    <property type="match status" value="1"/>
</dbReference>
<name>A0A2K2HBD0_9BACT</name>
<dbReference type="Proteomes" id="UP000236340">
    <property type="component" value="Unassembled WGS sequence"/>
</dbReference>
<evidence type="ECO:0000313" key="2">
    <source>
        <dbReference type="EMBL" id="PNU20533.1"/>
    </source>
</evidence>
<proteinExistence type="predicted"/>
<evidence type="ECO:0000313" key="3">
    <source>
        <dbReference type="Proteomes" id="UP000236340"/>
    </source>
</evidence>
<accession>A0A2K2HBD0</accession>
<protein>
    <submittedName>
        <fullName evidence="2">Acetoacetyl-CoA synthase</fullName>
    </submittedName>
</protein>
<dbReference type="OrthoDB" id="8687660at2"/>
<keyword evidence="1" id="KW-1277">Toxin-antitoxin system</keyword>
<sequence>MKAQNVYRPEAPKRPVNLTVNEDLLRVAKQVGINLSRTFEEAVLVKVRKALEEQWREENKQAIASYNARIEKQGVFGARKRRF</sequence>
<dbReference type="EMBL" id="PPFX01000011">
    <property type="protein sequence ID" value="PNU20533.1"/>
    <property type="molecule type" value="Genomic_DNA"/>
</dbReference>
<gene>
    <name evidence="2" type="ORF">C2E25_06560</name>
</gene>
<reference evidence="2 3" key="1">
    <citation type="journal article" date="2018" name="Genome Announc.">
        <title>Genome Sequence of Geothermobacter sp. HR-1 Iron Reducer from the Loihi Seamount.</title>
        <authorList>
            <person name="Smith H."/>
            <person name="Abuyen K."/>
            <person name="Tremblay J."/>
            <person name="Savalia P."/>
            <person name="Perez-Rodriguez I."/>
            <person name="Emerson D."/>
            <person name="Tully B."/>
            <person name="Amend J."/>
        </authorList>
    </citation>
    <scope>NUCLEOTIDE SEQUENCE [LARGE SCALE GENOMIC DNA]</scope>
    <source>
        <strain evidence="2 3">HR-1</strain>
    </source>
</reference>
<dbReference type="InterPro" id="IPR009956">
    <property type="entry name" value="Post-segregation_anti-tox_CcdA"/>
</dbReference>
<dbReference type="AlphaFoldDB" id="A0A2K2HBD0"/>
<dbReference type="RefSeq" id="WP_103114965.1">
    <property type="nucleotide sequence ID" value="NZ_PPFX01000011.1"/>
</dbReference>